<evidence type="ECO:0000313" key="3">
    <source>
        <dbReference type="Proteomes" id="UP000243579"/>
    </source>
</evidence>
<proteinExistence type="predicted"/>
<sequence length="63" mass="7137">MQPTSIHCSHDSNEVRRPERPSLPTLQEPQYTEVLTAEDKDIAEAMCVALDDRVIAQVIDILF</sequence>
<dbReference type="Proteomes" id="UP000243579">
    <property type="component" value="Unassembled WGS sequence"/>
</dbReference>
<dbReference type="EMBL" id="JNBR01000080">
    <property type="protein sequence ID" value="OQR98755.1"/>
    <property type="molecule type" value="Genomic_DNA"/>
</dbReference>
<dbReference type="AlphaFoldDB" id="A0A1V9ZL92"/>
<dbReference type="OrthoDB" id="10454347at2759"/>
<reference evidence="2 3" key="1">
    <citation type="journal article" date="2014" name="Genome Biol. Evol.">
        <title>The secreted proteins of Achlya hypogyna and Thraustotheca clavata identify the ancestral oomycete secretome and reveal gene acquisitions by horizontal gene transfer.</title>
        <authorList>
            <person name="Misner I."/>
            <person name="Blouin N."/>
            <person name="Leonard G."/>
            <person name="Richards T.A."/>
            <person name="Lane C.E."/>
        </authorList>
    </citation>
    <scope>NUCLEOTIDE SEQUENCE [LARGE SCALE GENOMIC DNA]</scope>
    <source>
        <strain evidence="2 3">ATCC 48635</strain>
    </source>
</reference>
<evidence type="ECO:0000313" key="2">
    <source>
        <dbReference type="EMBL" id="OQR98755.1"/>
    </source>
</evidence>
<feature type="region of interest" description="Disordered" evidence="1">
    <location>
        <begin position="1"/>
        <end position="32"/>
    </location>
</feature>
<gene>
    <name evidence="2" type="ORF">ACHHYP_08154</name>
</gene>
<name>A0A1V9ZL92_ACHHY</name>
<protein>
    <submittedName>
        <fullName evidence="2">Uncharacterized protein</fullName>
    </submittedName>
</protein>
<feature type="compositionally biased region" description="Basic and acidic residues" evidence="1">
    <location>
        <begin position="8"/>
        <end position="20"/>
    </location>
</feature>
<comment type="caution">
    <text evidence="2">The sequence shown here is derived from an EMBL/GenBank/DDBJ whole genome shotgun (WGS) entry which is preliminary data.</text>
</comment>
<accession>A0A1V9ZL92</accession>
<keyword evidence="3" id="KW-1185">Reference proteome</keyword>
<evidence type="ECO:0000256" key="1">
    <source>
        <dbReference type="SAM" id="MobiDB-lite"/>
    </source>
</evidence>
<organism evidence="2 3">
    <name type="scientific">Achlya hypogyna</name>
    <name type="common">Oomycete</name>
    <name type="synonym">Protoachlya hypogyna</name>
    <dbReference type="NCBI Taxonomy" id="1202772"/>
    <lineage>
        <taxon>Eukaryota</taxon>
        <taxon>Sar</taxon>
        <taxon>Stramenopiles</taxon>
        <taxon>Oomycota</taxon>
        <taxon>Saprolegniomycetes</taxon>
        <taxon>Saprolegniales</taxon>
        <taxon>Achlyaceae</taxon>
        <taxon>Achlya</taxon>
    </lineage>
</organism>